<dbReference type="AlphaFoldDB" id="A0A6I6D937"/>
<dbReference type="Pfam" id="PF12847">
    <property type="entry name" value="Methyltransf_18"/>
    <property type="match status" value="1"/>
</dbReference>
<dbReference type="PANTHER" id="PTHR38451:SF1">
    <property type="entry name" value="TRNA (ADENINE(22)-N(1))-METHYLTRANSFERASE"/>
    <property type="match status" value="1"/>
</dbReference>
<dbReference type="EMBL" id="CP046457">
    <property type="protein sequence ID" value="QGT99007.1"/>
    <property type="molecule type" value="Genomic_DNA"/>
</dbReference>
<evidence type="ECO:0000313" key="1">
    <source>
        <dbReference type="EMBL" id="QGT99007.1"/>
    </source>
</evidence>
<dbReference type="Gene3D" id="3.40.50.150">
    <property type="entry name" value="Vaccinia Virus protein VP39"/>
    <property type="match status" value="1"/>
</dbReference>
<protein>
    <submittedName>
        <fullName evidence="1">tRNA (Adenine(22)-N(1))-methyltransferase</fullName>
        <ecNumber evidence="1">2.1.1.217</ecNumber>
    </submittedName>
</protein>
<keyword evidence="1" id="KW-0489">Methyltransferase</keyword>
<dbReference type="InterPro" id="IPR029063">
    <property type="entry name" value="SAM-dependent_MTases_sf"/>
</dbReference>
<dbReference type="PANTHER" id="PTHR38451">
    <property type="entry name" value="TRNA (ADENINE(22)-N(1))-METHYLTRANSFERASE"/>
    <property type="match status" value="1"/>
</dbReference>
<keyword evidence="1" id="KW-0808">Transferase</keyword>
<gene>
    <name evidence="1" type="ORF">SYNTR_0414</name>
</gene>
<reference evidence="2" key="1">
    <citation type="journal article" date="2019" name="Microbiology">
        <title>Complete Genome Sequence of an Uncultured Bacterium of the Candidate Phylum Bipolaricaulota.</title>
        <authorList>
            <person name="Kadnikov V.V."/>
            <person name="Mardanov A.V."/>
            <person name="Beletsky A.V."/>
            <person name="Frank Y.A."/>
            <person name="Karnachuk O.V."/>
            <person name="Ravin N.V."/>
        </authorList>
    </citation>
    <scope>NUCLEOTIDE SEQUENCE [LARGE SCALE GENOMIC DNA]</scope>
</reference>
<dbReference type="SUPFAM" id="SSF53335">
    <property type="entry name" value="S-adenosyl-L-methionine-dependent methyltransferases"/>
    <property type="match status" value="1"/>
</dbReference>
<organism evidence="1 2">
    <name type="scientific">Candidatus Syntrophocurvum alkaliphilum</name>
    <dbReference type="NCBI Taxonomy" id="2293317"/>
    <lineage>
        <taxon>Bacteria</taxon>
        <taxon>Bacillati</taxon>
        <taxon>Bacillota</taxon>
        <taxon>Clostridia</taxon>
        <taxon>Eubacteriales</taxon>
        <taxon>Syntrophomonadaceae</taxon>
        <taxon>Candidatus Syntrophocurvum</taxon>
    </lineage>
</organism>
<keyword evidence="2" id="KW-1185">Reference proteome</keyword>
<dbReference type="PIRSF" id="PIRSF018637">
    <property type="entry name" value="TrmK"/>
    <property type="match status" value="1"/>
</dbReference>
<dbReference type="KEGG" id="salq:SYNTR_0414"/>
<dbReference type="GO" id="GO:0160105">
    <property type="term" value="F:tRNA (adenine(22)-N1)-methyltransferase activity"/>
    <property type="evidence" value="ECO:0007669"/>
    <property type="project" value="UniProtKB-EC"/>
</dbReference>
<dbReference type="GO" id="GO:0032259">
    <property type="term" value="P:methylation"/>
    <property type="evidence" value="ECO:0007669"/>
    <property type="project" value="UniProtKB-KW"/>
</dbReference>
<dbReference type="EC" id="2.1.1.217" evidence="1"/>
<evidence type="ECO:0000313" key="2">
    <source>
        <dbReference type="Proteomes" id="UP000426444"/>
    </source>
</evidence>
<dbReference type="OrthoDB" id="5881184at2"/>
<dbReference type="InterPro" id="IPR006901">
    <property type="entry name" value="TrmK"/>
</dbReference>
<proteinExistence type="predicted"/>
<name>A0A6I6D937_9FIRM</name>
<sequence length="230" mass="26257">MTDRLKTIANMITVGSSVADIGADHGFLSINLIENGISSKVIIGEVNEGPYQKSLYNVQNSKLANKIDIRKGDGLQILKPLEVETVVIAGMGGDTIVEILNYDIEKSKSYNEFIFQPMTKANVLRQFLAYKGWIIIDEKIIRETDVFYTIIKVKPENIPYTLNDLELQIGPLILKADTQLKKEYIELFKIKYKKVYDNLHNSNRQDRELLINEYRQKFLILEAILNGSND</sequence>
<accession>A0A6I6D937</accession>
<dbReference type="Proteomes" id="UP000426444">
    <property type="component" value="Chromosome"/>
</dbReference>
<dbReference type="RefSeq" id="WP_156202945.1">
    <property type="nucleotide sequence ID" value="NZ_CP046457.1"/>
</dbReference>